<dbReference type="RefSeq" id="WP_126384085.1">
    <property type="nucleotide sequence ID" value="NZ_RXYK01000005.1"/>
</dbReference>
<dbReference type="Gene3D" id="3.90.550.10">
    <property type="entry name" value="Spore Coat Polysaccharide Biosynthesis Protein SpsA, Chain A"/>
    <property type="match status" value="1"/>
</dbReference>
<evidence type="ECO:0000256" key="3">
    <source>
        <dbReference type="ARBA" id="ARBA00022679"/>
    </source>
</evidence>
<evidence type="ECO:0000313" key="6">
    <source>
        <dbReference type="EMBL" id="MWV54904.1"/>
    </source>
</evidence>
<gene>
    <name evidence="7" type="ORF">EKD02_04695</name>
    <name evidence="6" type="ORF">GJ685_07505</name>
</gene>
<keyword evidence="4" id="KW-1133">Transmembrane helix</keyword>
<feature type="domain" description="Glycosyltransferase 2-like" evidence="5">
    <location>
        <begin position="13"/>
        <end position="121"/>
    </location>
</feature>
<name>A0A3S0L108_CHLPH</name>
<feature type="transmembrane region" description="Helical" evidence="4">
    <location>
        <begin position="263"/>
        <end position="284"/>
    </location>
</feature>
<dbReference type="GO" id="GO:0016757">
    <property type="term" value="F:glycosyltransferase activity"/>
    <property type="evidence" value="ECO:0007669"/>
    <property type="project" value="UniProtKB-KW"/>
</dbReference>
<evidence type="ECO:0000256" key="2">
    <source>
        <dbReference type="ARBA" id="ARBA00022676"/>
    </source>
</evidence>
<sequence>MEKTAAGLPTVDIIIPHYLRRDMLERCLKALRDTGYPSMHIIVVDNGGSLPGLAPLIDDYPNASLFRLPENRGYAGGCNEGLRHATADFAVLLNDDTLPRPNWLHPLVEAALADPSVAALQPKILSTKRVAGPKRMFDYAGAAGGMLDRLGYPYCLGRTMTGAETDRGQYDEPRDIFWASGAAMFVRRSAVVEVGGFDEDFFMHMEEIDLAWRLQLAGYKVRSAPDSVVLHEGGASLGEGSPEKVFFNHRNNLLMLLKNRGGAALPGILLLRFFMELAAAAYYLTRYPGGLRKAGSVFRAMGEAMLLIPETLRKRRRVQSMRTVGEHAIFSRMPFFQLLRR</sequence>
<evidence type="ECO:0000313" key="8">
    <source>
        <dbReference type="Proteomes" id="UP000279908"/>
    </source>
</evidence>
<comment type="caution">
    <text evidence="7">The sequence shown here is derived from an EMBL/GenBank/DDBJ whole genome shotgun (WGS) entry which is preliminary data.</text>
</comment>
<evidence type="ECO:0000256" key="1">
    <source>
        <dbReference type="ARBA" id="ARBA00006739"/>
    </source>
</evidence>
<accession>A0A3S0L108</accession>
<dbReference type="CDD" id="cd04186">
    <property type="entry name" value="GT_2_like_c"/>
    <property type="match status" value="1"/>
</dbReference>
<keyword evidence="3 7" id="KW-0808">Transferase</keyword>
<organism evidence="7 8">
    <name type="scientific">Chlorobium phaeovibrioides</name>
    <dbReference type="NCBI Taxonomy" id="1094"/>
    <lineage>
        <taxon>Bacteria</taxon>
        <taxon>Pseudomonadati</taxon>
        <taxon>Chlorobiota</taxon>
        <taxon>Chlorobiia</taxon>
        <taxon>Chlorobiales</taxon>
        <taxon>Chlorobiaceae</taxon>
        <taxon>Chlorobium/Pelodictyon group</taxon>
        <taxon>Chlorobium</taxon>
    </lineage>
</organism>
<protein>
    <submittedName>
        <fullName evidence="6 7">Glycosyltransferase</fullName>
    </submittedName>
</protein>
<dbReference type="EMBL" id="WUBZ01000025">
    <property type="protein sequence ID" value="MWV54904.1"/>
    <property type="molecule type" value="Genomic_DNA"/>
</dbReference>
<proteinExistence type="inferred from homology"/>
<dbReference type="Pfam" id="PF00535">
    <property type="entry name" value="Glycos_transf_2"/>
    <property type="match status" value="1"/>
</dbReference>
<keyword evidence="9" id="KW-1185">Reference proteome</keyword>
<keyword evidence="2" id="KW-0328">Glycosyltransferase</keyword>
<reference evidence="6 9" key="2">
    <citation type="submission" date="2019-11" db="EMBL/GenBank/DDBJ databases">
        <title>Green- and brown-colored morphotypes of Chlorobia in the stratified aquatic ecosystems of Kandalaksha Gulf (White Sea): A model for study of the accessory genome evolution.</title>
        <authorList>
            <person name="Grouzdev D.S."/>
        </authorList>
    </citation>
    <scope>NUCLEOTIDE SEQUENCE [LARGE SCALE GENOMIC DNA]</scope>
    <source>
        <strain evidence="6 9">ZM</strain>
    </source>
</reference>
<evidence type="ECO:0000259" key="5">
    <source>
        <dbReference type="Pfam" id="PF00535"/>
    </source>
</evidence>
<dbReference type="AlphaFoldDB" id="A0A3S0L108"/>
<dbReference type="Proteomes" id="UP000279908">
    <property type="component" value="Unassembled WGS sequence"/>
</dbReference>
<dbReference type="PANTHER" id="PTHR43179">
    <property type="entry name" value="RHAMNOSYLTRANSFERASE WBBL"/>
    <property type="match status" value="1"/>
</dbReference>
<evidence type="ECO:0000256" key="4">
    <source>
        <dbReference type="SAM" id="Phobius"/>
    </source>
</evidence>
<dbReference type="SUPFAM" id="SSF53448">
    <property type="entry name" value="Nucleotide-diphospho-sugar transferases"/>
    <property type="match status" value="1"/>
</dbReference>
<comment type="similarity">
    <text evidence="1">Belongs to the glycosyltransferase 2 family.</text>
</comment>
<dbReference type="InterPro" id="IPR029044">
    <property type="entry name" value="Nucleotide-diphossugar_trans"/>
</dbReference>
<dbReference type="InterPro" id="IPR001173">
    <property type="entry name" value="Glyco_trans_2-like"/>
</dbReference>
<reference evidence="7 8" key="1">
    <citation type="submission" date="2018-12" db="EMBL/GenBank/DDBJ databases">
        <authorList>
            <person name="Lunina O.N."/>
            <person name="Grouzdev D.S."/>
            <person name="Gorlenko V.M."/>
            <person name="Savvichev A.S."/>
        </authorList>
    </citation>
    <scope>NUCLEOTIDE SEQUENCE [LARGE SCALE GENOMIC DNA]</scope>
    <source>
        <strain evidence="7 8">BrKhr-17</strain>
    </source>
</reference>
<keyword evidence="4" id="KW-0472">Membrane</keyword>
<dbReference type="Proteomes" id="UP000489351">
    <property type="component" value="Unassembled WGS sequence"/>
</dbReference>
<evidence type="ECO:0000313" key="7">
    <source>
        <dbReference type="EMBL" id="RTY38388.1"/>
    </source>
</evidence>
<keyword evidence="4" id="KW-0812">Transmembrane</keyword>
<dbReference type="PANTHER" id="PTHR43179:SF12">
    <property type="entry name" value="GALACTOFURANOSYLTRANSFERASE GLFT2"/>
    <property type="match status" value="1"/>
</dbReference>
<dbReference type="EMBL" id="RXYK01000005">
    <property type="protein sequence ID" value="RTY38388.1"/>
    <property type="molecule type" value="Genomic_DNA"/>
</dbReference>
<evidence type="ECO:0000313" key="9">
    <source>
        <dbReference type="Proteomes" id="UP000489351"/>
    </source>
</evidence>